<dbReference type="AlphaFoldDB" id="A0A9N9U7G8"/>
<evidence type="ECO:0000313" key="2">
    <source>
        <dbReference type="Proteomes" id="UP000754883"/>
    </source>
</evidence>
<keyword evidence="2" id="KW-1185">Reference proteome</keyword>
<comment type="caution">
    <text evidence="1">The sequence shown here is derived from an EMBL/GenBank/DDBJ whole genome shotgun (WGS) entry which is preliminary data.</text>
</comment>
<dbReference type="PANTHER" id="PTHR38115:SF1">
    <property type="entry name" value="LIPOCALIN-LIKE DOMAIN-CONTAINING PROTEIN"/>
    <property type="match status" value="1"/>
</dbReference>
<evidence type="ECO:0000313" key="1">
    <source>
        <dbReference type="EMBL" id="CAG9981302.1"/>
    </source>
</evidence>
<name>A0A9N9U7G8_9HYPO</name>
<organism evidence="1 2">
    <name type="scientific">Clonostachys byssicola</name>
    <dbReference type="NCBI Taxonomy" id="160290"/>
    <lineage>
        <taxon>Eukaryota</taxon>
        <taxon>Fungi</taxon>
        <taxon>Dikarya</taxon>
        <taxon>Ascomycota</taxon>
        <taxon>Pezizomycotina</taxon>
        <taxon>Sordariomycetes</taxon>
        <taxon>Hypocreomycetidae</taxon>
        <taxon>Hypocreales</taxon>
        <taxon>Bionectriaceae</taxon>
        <taxon>Clonostachys</taxon>
    </lineage>
</organism>
<dbReference type="Proteomes" id="UP000754883">
    <property type="component" value="Unassembled WGS sequence"/>
</dbReference>
<evidence type="ECO:0008006" key="3">
    <source>
        <dbReference type="Google" id="ProtNLM"/>
    </source>
</evidence>
<reference evidence="2" key="1">
    <citation type="submission" date="2019-06" db="EMBL/GenBank/DDBJ databases">
        <authorList>
            <person name="Broberg M."/>
        </authorList>
    </citation>
    <scope>NUCLEOTIDE SEQUENCE [LARGE SCALE GENOMIC DNA]</scope>
</reference>
<dbReference type="PANTHER" id="PTHR38115">
    <property type="entry name" value="LIPOCALIN-LIKE DOMAIN-CONTAINING PROTEIN"/>
    <property type="match status" value="1"/>
</dbReference>
<reference evidence="1 2" key="2">
    <citation type="submission" date="2021-10" db="EMBL/GenBank/DDBJ databases">
        <authorList>
            <person name="Piombo E."/>
        </authorList>
    </citation>
    <scope>NUCLEOTIDE SEQUENCE [LARGE SCALE GENOMIC DNA]</scope>
</reference>
<dbReference type="EMBL" id="CABFNO020001323">
    <property type="protein sequence ID" value="CAG9981302.1"/>
    <property type="molecule type" value="Genomic_DNA"/>
</dbReference>
<protein>
    <recommendedName>
        <fullName evidence="3">LCCL domain-containing protein</fullName>
    </recommendedName>
</protein>
<accession>A0A9N9U7G8</accession>
<dbReference type="OrthoDB" id="425354at2759"/>
<proteinExistence type="predicted"/>
<gene>
    <name evidence="1" type="ORF">CBYS24578_00008294</name>
</gene>
<dbReference type="InterPro" id="IPR053037">
    <property type="entry name" value="Pericyclase_pydY-like"/>
</dbReference>
<sequence>MAAPENKNISDLNGKWVLNSRLSEPTGPTLSLQSVGWMTQKLISAATITIQITQYSLPAEVFHGAEADKNVVHINIEQTLTKNLKGTAEQRCLDNEWHEHSDWLFGQVRGKAKWASYEELGGDDLKAGWLENENEAVGPSRRTHILCRVESLERGWVANEVWGFQMINNERRYVRIVVVTSGGKLSRMRLVYDWIGFDVK</sequence>